<evidence type="ECO:0000256" key="6">
    <source>
        <dbReference type="ARBA" id="ARBA00023136"/>
    </source>
</evidence>
<accession>B6FYP9</accession>
<comment type="caution">
    <text evidence="10">The sequence shown here is derived from an EMBL/GenBank/DDBJ whole genome shotgun (WGS) entry which is preliminary data.</text>
</comment>
<evidence type="ECO:0000256" key="3">
    <source>
        <dbReference type="ARBA" id="ARBA00022519"/>
    </source>
</evidence>
<reference evidence="10 11" key="1">
    <citation type="submission" date="2008-09" db="EMBL/GenBank/DDBJ databases">
        <authorList>
            <person name="Fulton L."/>
            <person name="Clifton S."/>
            <person name="Fulton B."/>
            <person name="Xu J."/>
            <person name="Minx P."/>
            <person name="Pepin K.H."/>
            <person name="Johnson M."/>
            <person name="Thiruvilangam P."/>
            <person name="Bhonagiri V."/>
            <person name="Nash W.E."/>
            <person name="Mardis E.R."/>
            <person name="Wilson R.K."/>
        </authorList>
    </citation>
    <scope>NUCLEOTIDE SEQUENCE [LARGE SCALE GENOMIC DNA]</scope>
    <source>
        <strain evidence="10 11">DSM 13275</strain>
    </source>
</reference>
<keyword evidence="11" id="KW-1185">Reference proteome</keyword>
<feature type="transmembrane region" description="Helical" evidence="8">
    <location>
        <begin position="118"/>
        <end position="138"/>
    </location>
</feature>
<dbReference type="GO" id="GO:0015744">
    <property type="term" value="P:succinate transport"/>
    <property type="evidence" value="ECO:0007669"/>
    <property type="project" value="TreeGrafter"/>
</dbReference>
<dbReference type="InterPro" id="IPR024528">
    <property type="entry name" value="ThrE_2"/>
</dbReference>
<feature type="transmembrane region" description="Helical" evidence="8">
    <location>
        <begin position="31"/>
        <end position="49"/>
    </location>
</feature>
<keyword evidence="6 8" id="KW-0472">Membrane</keyword>
<dbReference type="Proteomes" id="UP000003178">
    <property type="component" value="Unassembled WGS sequence"/>
</dbReference>
<dbReference type="Pfam" id="PF12821">
    <property type="entry name" value="ThrE_2"/>
    <property type="match status" value="1"/>
</dbReference>
<evidence type="ECO:0000313" key="11">
    <source>
        <dbReference type="Proteomes" id="UP000003178"/>
    </source>
</evidence>
<gene>
    <name evidence="10" type="ORF">CLOHIR_01002</name>
</gene>
<feature type="transmembrane region" description="Helical" evidence="8">
    <location>
        <begin position="6"/>
        <end position="24"/>
    </location>
</feature>
<organism evidence="10 11">
    <name type="scientific">Peptacetobacter hiranonis (strain DSM 13275 / JCM 10541 / KCTC 15199 / TO-931)</name>
    <name type="common">Clostridium hiranonis</name>
    <dbReference type="NCBI Taxonomy" id="500633"/>
    <lineage>
        <taxon>Bacteria</taxon>
        <taxon>Bacillati</taxon>
        <taxon>Bacillota</taxon>
        <taxon>Clostridia</taxon>
        <taxon>Peptostreptococcales</taxon>
        <taxon>Peptostreptococcaceae</taxon>
        <taxon>Peptacetobacter</taxon>
    </lineage>
</organism>
<name>B6FYP9_PEPHT</name>
<feature type="transmembrane region" description="Helical" evidence="8">
    <location>
        <begin position="81"/>
        <end position="106"/>
    </location>
</feature>
<dbReference type="HOGENOM" id="CLU_1296760_0_0_9"/>
<evidence type="ECO:0000259" key="9">
    <source>
        <dbReference type="Pfam" id="PF12821"/>
    </source>
</evidence>
<keyword evidence="2" id="KW-1003">Cell membrane</keyword>
<proteinExistence type="inferred from homology"/>
<evidence type="ECO:0000256" key="8">
    <source>
        <dbReference type="SAM" id="Phobius"/>
    </source>
</evidence>
<dbReference type="PANTHER" id="PTHR34390:SF1">
    <property type="entry name" value="SUCCINATE TRANSPORTER SUBUNIT YJJB-RELATED"/>
    <property type="match status" value="1"/>
</dbReference>
<dbReference type="EMBL" id="ABWP01000045">
    <property type="protein sequence ID" value="EEA85280.1"/>
    <property type="molecule type" value="Genomic_DNA"/>
</dbReference>
<evidence type="ECO:0000256" key="1">
    <source>
        <dbReference type="ARBA" id="ARBA00004651"/>
    </source>
</evidence>
<evidence type="ECO:0000256" key="4">
    <source>
        <dbReference type="ARBA" id="ARBA00022692"/>
    </source>
</evidence>
<protein>
    <recommendedName>
        <fullName evidence="9">Threonine/Serine exporter ThrE domain-containing protein</fullName>
    </recommendedName>
</protein>
<evidence type="ECO:0000313" key="10">
    <source>
        <dbReference type="EMBL" id="EEA85280.1"/>
    </source>
</evidence>
<reference evidence="10 11" key="2">
    <citation type="submission" date="2008-10" db="EMBL/GenBank/DDBJ databases">
        <title>Draft genome sequence of Clostridium hiranonis (DSM 13275).</title>
        <authorList>
            <person name="Sudarsanam P."/>
            <person name="Ley R."/>
            <person name="Guruge J."/>
            <person name="Turnbaugh P.J."/>
            <person name="Mahowald M."/>
            <person name="Liep D."/>
            <person name="Gordon J."/>
        </authorList>
    </citation>
    <scope>NUCLEOTIDE SEQUENCE [LARGE SCALE GENOMIC DNA]</scope>
    <source>
        <strain evidence="10 11">DSM 13275</strain>
    </source>
</reference>
<sequence length="213" mass="23152">MGDMSLFSHFIFATIATIGFSVFFNIPLKLLLPAGLVGGIGWIVYLVIMEFTNNTSLSGFLAAASVSAMSEILARKMYQPAILFVIAGVLPLIPGIGLYNTMLAIIQEDYLLAATKGASAILLSCSIALGVLVVAALVRTVNIYRFKGDLLANLRPILKKREFNIEADPNTKKKSGKKKVGKNIKVKEKDFSGLVTEHTAEFELHLSDDKEDD</sequence>
<keyword evidence="5 8" id="KW-1133">Transmembrane helix</keyword>
<evidence type="ECO:0000256" key="2">
    <source>
        <dbReference type="ARBA" id="ARBA00022475"/>
    </source>
</evidence>
<comment type="subcellular location">
    <subcellularLocation>
        <location evidence="1">Cell membrane</location>
        <topology evidence="1">Multi-pass membrane protein</topology>
    </subcellularLocation>
</comment>
<feature type="non-terminal residue" evidence="10">
    <location>
        <position position="213"/>
    </location>
</feature>
<dbReference type="GO" id="GO:0005886">
    <property type="term" value="C:plasma membrane"/>
    <property type="evidence" value="ECO:0007669"/>
    <property type="project" value="UniProtKB-SubCell"/>
</dbReference>
<evidence type="ECO:0000256" key="5">
    <source>
        <dbReference type="ARBA" id="ARBA00022989"/>
    </source>
</evidence>
<dbReference type="eggNOG" id="COG3610">
    <property type="taxonomic scope" value="Bacteria"/>
</dbReference>
<evidence type="ECO:0000256" key="7">
    <source>
        <dbReference type="ARBA" id="ARBA00034125"/>
    </source>
</evidence>
<dbReference type="PANTHER" id="PTHR34390">
    <property type="entry name" value="UPF0442 PROTEIN YJJB-RELATED"/>
    <property type="match status" value="1"/>
</dbReference>
<dbReference type="InterPro" id="IPR050539">
    <property type="entry name" value="ThrE_Dicarb/AminoAcid_Exp"/>
</dbReference>
<keyword evidence="3" id="KW-0997">Cell inner membrane</keyword>
<dbReference type="RefSeq" id="WP_006439920.1">
    <property type="nucleotide sequence ID" value="NZ_DS995356.1"/>
</dbReference>
<dbReference type="STRING" id="500633.CLOHIR_01002"/>
<dbReference type="AlphaFoldDB" id="B6FYP9"/>
<dbReference type="OrthoDB" id="9810047at2"/>
<keyword evidence="4 8" id="KW-0812">Transmembrane</keyword>
<feature type="domain" description="Threonine/Serine exporter ThrE" evidence="9">
    <location>
        <begin position="10"/>
        <end position="135"/>
    </location>
</feature>
<comment type="similarity">
    <text evidence="7">Belongs to the ThrE exporter (TC 2.A.79) family.</text>
</comment>